<feature type="region of interest" description="Disordered" evidence="1">
    <location>
        <begin position="85"/>
        <end position="200"/>
    </location>
</feature>
<dbReference type="AlphaFoldDB" id="A0AB34GG01"/>
<dbReference type="EMBL" id="JAIQCJ010002302">
    <property type="protein sequence ID" value="KAJ8777700.1"/>
    <property type="molecule type" value="Genomic_DNA"/>
</dbReference>
<accession>A0AB34GG01</accession>
<organism evidence="2 3">
    <name type="scientific">Eschrichtius robustus</name>
    <name type="common">California gray whale</name>
    <name type="synonym">Eschrichtius gibbosus</name>
    <dbReference type="NCBI Taxonomy" id="9764"/>
    <lineage>
        <taxon>Eukaryota</taxon>
        <taxon>Metazoa</taxon>
        <taxon>Chordata</taxon>
        <taxon>Craniata</taxon>
        <taxon>Vertebrata</taxon>
        <taxon>Euteleostomi</taxon>
        <taxon>Mammalia</taxon>
        <taxon>Eutheria</taxon>
        <taxon>Laurasiatheria</taxon>
        <taxon>Artiodactyla</taxon>
        <taxon>Whippomorpha</taxon>
        <taxon>Cetacea</taxon>
        <taxon>Mysticeti</taxon>
        <taxon>Eschrichtiidae</taxon>
        <taxon>Eschrichtius</taxon>
    </lineage>
</organism>
<name>A0AB34GG01_ESCRO</name>
<evidence type="ECO:0000313" key="3">
    <source>
        <dbReference type="Proteomes" id="UP001159641"/>
    </source>
</evidence>
<proteinExistence type="predicted"/>
<feature type="region of interest" description="Disordered" evidence="1">
    <location>
        <begin position="18"/>
        <end position="67"/>
    </location>
</feature>
<sequence length="221" mass="22535">MFSGEGLGALFGATWVGIPPGRKPTRGGSAVLSLDQDELGQLLQSPARHRGRDSGGGEAGSSGLESVKPKGCFRLQLLPFARGSWDSSSGAPSGSGCCAGRPGLRSGGEAAPSAERNLPEWPSPALPLQLRGERSRSGGRGPSRGPPPAVGDGQGAGRPGPPSWARSPSAAPGAAETPPPPPASKFGGCEPGAPRDRGAFVSSWLPRARFGGDPWERCRRM</sequence>
<feature type="compositionally biased region" description="Low complexity" evidence="1">
    <location>
        <begin position="85"/>
        <end position="100"/>
    </location>
</feature>
<evidence type="ECO:0000313" key="2">
    <source>
        <dbReference type="EMBL" id="KAJ8777700.1"/>
    </source>
</evidence>
<feature type="compositionally biased region" description="Low complexity" evidence="1">
    <location>
        <begin position="163"/>
        <end position="176"/>
    </location>
</feature>
<comment type="caution">
    <text evidence="2">The sequence shown here is derived from an EMBL/GenBank/DDBJ whole genome shotgun (WGS) entry which is preliminary data.</text>
</comment>
<gene>
    <name evidence="2" type="ORF">J1605_014353</name>
</gene>
<protein>
    <submittedName>
        <fullName evidence="2">Uncharacterized protein</fullName>
    </submittedName>
</protein>
<evidence type="ECO:0000256" key="1">
    <source>
        <dbReference type="SAM" id="MobiDB-lite"/>
    </source>
</evidence>
<dbReference type="Proteomes" id="UP001159641">
    <property type="component" value="Unassembled WGS sequence"/>
</dbReference>
<reference evidence="2 3" key="1">
    <citation type="submission" date="2022-11" db="EMBL/GenBank/DDBJ databases">
        <title>Whole genome sequence of Eschrichtius robustus ER-17-0199.</title>
        <authorList>
            <person name="Bruniche-Olsen A."/>
            <person name="Black A.N."/>
            <person name="Fields C.J."/>
            <person name="Walden K."/>
            <person name="Dewoody J.A."/>
        </authorList>
    </citation>
    <scope>NUCLEOTIDE SEQUENCE [LARGE SCALE GENOMIC DNA]</scope>
    <source>
        <strain evidence="2">ER-17-0199</strain>
        <tissue evidence="2">Blubber</tissue>
    </source>
</reference>
<keyword evidence="3" id="KW-1185">Reference proteome</keyword>